<dbReference type="EMBL" id="JACGWV010000001">
    <property type="protein sequence ID" value="MBA8806619.1"/>
    <property type="molecule type" value="Genomic_DNA"/>
</dbReference>
<organism evidence="2 3">
    <name type="scientific">Promicromonospora sukumoe</name>
    <dbReference type="NCBI Taxonomy" id="88382"/>
    <lineage>
        <taxon>Bacteria</taxon>
        <taxon>Bacillati</taxon>
        <taxon>Actinomycetota</taxon>
        <taxon>Actinomycetes</taxon>
        <taxon>Micrococcales</taxon>
        <taxon>Promicromonosporaceae</taxon>
        <taxon>Promicromonospora</taxon>
    </lineage>
</organism>
<keyword evidence="3" id="KW-1185">Reference proteome</keyword>
<proteinExistence type="predicted"/>
<dbReference type="RefSeq" id="WP_182618781.1">
    <property type="nucleotide sequence ID" value="NZ_BAAATF010000002.1"/>
</dbReference>
<reference evidence="2 3" key="1">
    <citation type="submission" date="2020-07" db="EMBL/GenBank/DDBJ databases">
        <title>Sequencing the genomes of 1000 actinobacteria strains.</title>
        <authorList>
            <person name="Klenk H.-P."/>
        </authorList>
    </citation>
    <scope>NUCLEOTIDE SEQUENCE [LARGE SCALE GENOMIC DNA]</scope>
    <source>
        <strain evidence="2 3">DSM 44121</strain>
    </source>
</reference>
<name>A0A7W3J5M4_9MICO</name>
<evidence type="ECO:0000313" key="2">
    <source>
        <dbReference type="EMBL" id="MBA8806619.1"/>
    </source>
</evidence>
<keyword evidence="1" id="KW-0812">Transmembrane</keyword>
<keyword evidence="1" id="KW-0472">Membrane</keyword>
<protein>
    <submittedName>
        <fullName evidence="2">Uncharacterized protein</fullName>
    </submittedName>
</protein>
<dbReference type="AlphaFoldDB" id="A0A7W3J5M4"/>
<comment type="caution">
    <text evidence="2">The sequence shown here is derived from an EMBL/GenBank/DDBJ whole genome shotgun (WGS) entry which is preliminary data.</text>
</comment>
<gene>
    <name evidence="2" type="ORF">FHX71_000561</name>
</gene>
<dbReference type="Proteomes" id="UP000540568">
    <property type="component" value="Unassembled WGS sequence"/>
</dbReference>
<keyword evidence="1" id="KW-1133">Transmembrane helix</keyword>
<sequence length="82" mass="8517">MVDDEPGEHVDDPRSPKQPPWNWVAGFALGIGVGVALGAVFTGFFGPMSIGIGIAIGAGLAPIFAMAMARRPDTDQDPPEPD</sequence>
<evidence type="ECO:0000313" key="3">
    <source>
        <dbReference type="Proteomes" id="UP000540568"/>
    </source>
</evidence>
<evidence type="ECO:0000256" key="1">
    <source>
        <dbReference type="SAM" id="Phobius"/>
    </source>
</evidence>
<accession>A0A7W3J5M4</accession>
<feature type="transmembrane region" description="Helical" evidence="1">
    <location>
        <begin position="50"/>
        <end position="69"/>
    </location>
</feature>
<feature type="transmembrane region" description="Helical" evidence="1">
    <location>
        <begin position="21"/>
        <end position="44"/>
    </location>
</feature>